<gene>
    <name evidence="1" type="ORF">PVK06_031066</name>
</gene>
<name>A0ABR0NSJ8_GOSAR</name>
<dbReference type="EMBL" id="JARKNE010000009">
    <property type="protein sequence ID" value="KAK5803421.1"/>
    <property type="molecule type" value="Genomic_DNA"/>
</dbReference>
<comment type="caution">
    <text evidence="1">The sequence shown here is derived from an EMBL/GenBank/DDBJ whole genome shotgun (WGS) entry which is preliminary data.</text>
</comment>
<protein>
    <submittedName>
        <fullName evidence="1">Uncharacterized protein</fullName>
    </submittedName>
</protein>
<organism evidence="1 2">
    <name type="scientific">Gossypium arboreum</name>
    <name type="common">Tree cotton</name>
    <name type="synonym">Gossypium nanking</name>
    <dbReference type="NCBI Taxonomy" id="29729"/>
    <lineage>
        <taxon>Eukaryota</taxon>
        <taxon>Viridiplantae</taxon>
        <taxon>Streptophyta</taxon>
        <taxon>Embryophyta</taxon>
        <taxon>Tracheophyta</taxon>
        <taxon>Spermatophyta</taxon>
        <taxon>Magnoliopsida</taxon>
        <taxon>eudicotyledons</taxon>
        <taxon>Gunneridae</taxon>
        <taxon>Pentapetalae</taxon>
        <taxon>rosids</taxon>
        <taxon>malvids</taxon>
        <taxon>Malvales</taxon>
        <taxon>Malvaceae</taxon>
        <taxon>Malvoideae</taxon>
        <taxon>Gossypium</taxon>
    </lineage>
</organism>
<accession>A0ABR0NSJ8</accession>
<sequence>MEKRGVSVSWEAAAAPPLALSNALRTASLPNQPSAAALSKTLSPSASLAVPPPCARISAPVTILEFCLTYSVENQRAVSFVSPPIKALIAL</sequence>
<keyword evidence="2" id="KW-1185">Reference proteome</keyword>
<evidence type="ECO:0000313" key="1">
    <source>
        <dbReference type="EMBL" id="KAK5803421.1"/>
    </source>
</evidence>
<evidence type="ECO:0000313" key="2">
    <source>
        <dbReference type="Proteomes" id="UP001358586"/>
    </source>
</evidence>
<proteinExistence type="predicted"/>
<reference evidence="1 2" key="1">
    <citation type="submission" date="2023-03" db="EMBL/GenBank/DDBJ databases">
        <title>WGS of Gossypium arboreum.</title>
        <authorList>
            <person name="Yu D."/>
        </authorList>
    </citation>
    <scope>NUCLEOTIDE SEQUENCE [LARGE SCALE GENOMIC DNA]</scope>
    <source>
        <tissue evidence="1">Leaf</tissue>
    </source>
</reference>
<dbReference type="Proteomes" id="UP001358586">
    <property type="component" value="Chromosome 9"/>
</dbReference>